<evidence type="ECO:0000313" key="2">
    <source>
        <dbReference type="EMBL" id="KMS67959.1"/>
    </source>
</evidence>
<evidence type="ECO:0000313" key="3">
    <source>
        <dbReference type="Proteomes" id="UP000037432"/>
    </source>
</evidence>
<name>A0A0J7YWQ5_STRVR</name>
<dbReference type="PATRIC" id="fig|1938.3.peg.9508"/>
<organism evidence="2 3">
    <name type="scientific">Streptomyces viridochromogenes</name>
    <dbReference type="NCBI Taxonomy" id="1938"/>
    <lineage>
        <taxon>Bacteria</taxon>
        <taxon>Bacillati</taxon>
        <taxon>Actinomycetota</taxon>
        <taxon>Actinomycetes</taxon>
        <taxon>Kitasatosporales</taxon>
        <taxon>Streptomycetaceae</taxon>
        <taxon>Streptomyces</taxon>
    </lineage>
</organism>
<dbReference type="EMBL" id="LFNT01000087">
    <property type="protein sequence ID" value="KMS67959.1"/>
    <property type="molecule type" value="Genomic_DNA"/>
</dbReference>
<dbReference type="InterPro" id="IPR007235">
    <property type="entry name" value="Glyco_trans_28_C"/>
</dbReference>
<dbReference type="Pfam" id="PF04101">
    <property type="entry name" value="Glyco_tran_28_C"/>
    <property type="match status" value="1"/>
</dbReference>
<sequence>MGVPDVVRQRLGGESIWEPGDPGLRVLVTSGGGGHDDAESFLNAAITGIARMCADRALRATVRVVTGPYFRGGVALEPNPYVSLRVTSYVDPHHSLYADTDVIVSQGGYNTVQELKLAGVPAVAVAGERMLDDQHARLAELAARDHVTVSGSTPEEIGKQLAALLDTPAGTAIPTTPRPSGAEAIARDIVRLAER</sequence>
<proteinExistence type="predicted"/>
<dbReference type="Proteomes" id="UP000037432">
    <property type="component" value="Unassembled WGS sequence"/>
</dbReference>
<comment type="caution">
    <text evidence="2">The sequence shown here is derived from an EMBL/GenBank/DDBJ whole genome shotgun (WGS) entry which is preliminary data.</text>
</comment>
<feature type="domain" description="Glycosyl transferase family 28 C-terminal" evidence="1">
    <location>
        <begin position="41"/>
        <end position="166"/>
    </location>
</feature>
<dbReference type="Gene3D" id="3.40.50.2000">
    <property type="entry name" value="Glycogen Phosphorylase B"/>
    <property type="match status" value="1"/>
</dbReference>
<evidence type="ECO:0000259" key="1">
    <source>
        <dbReference type="Pfam" id="PF04101"/>
    </source>
</evidence>
<dbReference type="AlphaFoldDB" id="A0A0J7YWQ5"/>
<accession>A0A0J7YWQ5</accession>
<protein>
    <recommendedName>
        <fullName evidence="1">Glycosyl transferase family 28 C-terminal domain-containing protein</fullName>
    </recommendedName>
</protein>
<dbReference type="SUPFAM" id="SSF53756">
    <property type="entry name" value="UDP-Glycosyltransferase/glycogen phosphorylase"/>
    <property type="match status" value="1"/>
</dbReference>
<reference evidence="2 3" key="1">
    <citation type="submission" date="2015-06" db="EMBL/GenBank/DDBJ databases">
        <authorList>
            <person name="Ju K.-S."/>
            <person name="Doroghazi J.R."/>
            <person name="Metcalf W.W."/>
        </authorList>
    </citation>
    <scope>NUCLEOTIDE SEQUENCE [LARGE SCALE GENOMIC DNA]</scope>
    <source>
        <strain evidence="2 3">NRRL 3414</strain>
    </source>
</reference>
<gene>
    <name evidence="2" type="ORF">ACM01_40905</name>
</gene>
<dbReference type="GO" id="GO:0016758">
    <property type="term" value="F:hexosyltransferase activity"/>
    <property type="evidence" value="ECO:0007669"/>
    <property type="project" value="InterPro"/>
</dbReference>